<evidence type="ECO:0000259" key="3">
    <source>
        <dbReference type="SMART" id="SM00854"/>
    </source>
</evidence>
<keyword evidence="5" id="KW-1185">Reference proteome</keyword>
<dbReference type="PATRIC" id="fig|1125699.3.peg.2257"/>
<dbReference type="eggNOG" id="COG2843">
    <property type="taxonomic scope" value="Bacteria"/>
</dbReference>
<reference evidence="4 5" key="1">
    <citation type="submission" date="2013-04" db="EMBL/GenBank/DDBJ databases">
        <title>The Genome Sequence of Treponema maltophilum ATCC 51939.</title>
        <authorList>
            <consortium name="The Broad Institute Genomics Platform"/>
            <person name="Earl A."/>
            <person name="Ward D."/>
            <person name="Feldgarden M."/>
            <person name="Gevers D."/>
            <person name="Leonetti C."/>
            <person name="Blanton J.M."/>
            <person name="Dewhirst F.E."/>
            <person name="Izard J."/>
            <person name="Walker B."/>
            <person name="Young S."/>
            <person name="Zeng Q."/>
            <person name="Gargeya S."/>
            <person name="Fitzgerald M."/>
            <person name="Haas B."/>
            <person name="Abouelleil A."/>
            <person name="Allen A.W."/>
            <person name="Alvarado L."/>
            <person name="Arachchi H.M."/>
            <person name="Berlin A.M."/>
            <person name="Chapman S.B."/>
            <person name="Gainer-Dewar J."/>
            <person name="Goldberg J."/>
            <person name="Griggs A."/>
            <person name="Gujja S."/>
            <person name="Hansen M."/>
            <person name="Howarth C."/>
            <person name="Imamovic A."/>
            <person name="Ireland A."/>
            <person name="Larimer J."/>
            <person name="McCowan C."/>
            <person name="Murphy C."/>
            <person name="Pearson M."/>
            <person name="Poon T.W."/>
            <person name="Priest M."/>
            <person name="Roberts A."/>
            <person name="Saif S."/>
            <person name="Shea T."/>
            <person name="Sisk P."/>
            <person name="Sykes S."/>
            <person name="Wortman J."/>
            <person name="Nusbaum C."/>
            <person name="Birren B."/>
        </authorList>
    </citation>
    <scope>NUCLEOTIDE SEQUENCE [LARGE SCALE GENOMIC DNA]</scope>
    <source>
        <strain evidence="4 5">ATCC 51939</strain>
    </source>
</reference>
<keyword evidence="2" id="KW-0472">Membrane</keyword>
<dbReference type="SMART" id="SM00854">
    <property type="entry name" value="PGA_cap"/>
    <property type="match status" value="1"/>
</dbReference>
<dbReference type="Proteomes" id="UP000014541">
    <property type="component" value="Unassembled WGS sequence"/>
</dbReference>
<dbReference type="STRING" id="1125699.HMPREF9194_02236"/>
<dbReference type="SUPFAM" id="SSF56300">
    <property type="entry name" value="Metallo-dependent phosphatases"/>
    <property type="match status" value="1"/>
</dbReference>
<accession>S3K4H0</accession>
<name>S3K4H0_TREMA</name>
<evidence type="ECO:0000256" key="2">
    <source>
        <dbReference type="SAM" id="Phobius"/>
    </source>
</evidence>
<dbReference type="InterPro" id="IPR052169">
    <property type="entry name" value="CW_Biosynth-Accessory"/>
</dbReference>
<dbReference type="Pfam" id="PF09587">
    <property type="entry name" value="PGA_cap"/>
    <property type="match status" value="1"/>
</dbReference>
<evidence type="ECO:0000313" key="4">
    <source>
        <dbReference type="EMBL" id="EPF31881.1"/>
    </source>
</evidence>
<dbReference type="AlphaFoldDB" id="S3K4H0"/>
<comment type="similarity">
    <text evidence="1">Belongs to the CapA family.</text>
</comment>
<dbReference type="CDD" id="cd07381">
    <property type="entry name" value="MPP_CapA"/>
    <property type="match status" value="1"/>
</dbReference>
<gene>
    <name evidence="4" type="ORF">HMPREF9194_02236</name>
</gene>
<feature type="transmembrane region" description="Helical" evidence="2">
    <location>
        <begin position="16"/>
        <end position="37"/>
    </location>
</feature>
<dbReference type="EMBL" id="ATFF01000006">
    <property type="protein sequence ID" value="EPF31881.1"/>
    <property type="molecule type" value="Genomic_DNA"/>
</dbReference>
<dbReference type="Gene3D" id="3.60.21.10">
    <property type="match status" value="1"/>
</dbReference>
<proteinExistence type="inferred from homology"/>
<dbReference type="InterPro" id="IPR029052">
    <property type="entry name" value="Metallo-depent_PP-like"/>
</dbReference>
<dbReference type="HOGENOM" id="CLU_543945_0_0_12"/>
<evidence type="ECO:0000313" key="5">
    <source>
        <dbReference type="Proteomes" id="UP000014541"/>
    </source>
</evidence>
<organism evidence="4 5">
    <name type="scientific">Treponema maltophilum ATCC 51939</name>
    <dbReference type="NCBI Taxonomy" id="1125699"/>
    <lineage>
        <taxon>Bacteria</taxon>
        <taxon>Pseudomonadati</taxon>
        <taxon>Spirochaetota</taxon>
        <taxon>Spirochaetia</taxon>
        <taxon>Spirochaetales</taxon>
        <taxon>Treponemataceae</taxon>
        <taxon>Treponema</taxon>
    </lineage>
</organism>
<sequence>MFNTIQKIIRKKRQTLFILGTLLCAAAFTLIVLRAFFRPVRYVVHIDDALFEKYVLPLPEKAEQTENRKLPFTFKKLSETAKRNGFFGKIEVTAATVLCEKNILLLESDRQADNITKYPLEKTVLLPSVKAEFEKQSEAASVLNPNLSVSITEPSALPEKNRALPVDGLYAGDENYALTVNTYAVCTVYSEAVAKALAEWCEKTFVSPEDQKTLFIAGVGDIMVARGLQDVLINDPDGLKKVFSTTLPVLQSNDLTIGNLEGVVTESSAKANKTYTFKFKKAVLPFLKDAGFNYLMQANNHCYDYGESGFKDTLAALDEYSVPTSGAGLNEEEAAKFYNTEIKGQKVAVISCGAFPVEQSGFNGKTTATATKTRAGILWEGETLLKSIAEQKAKGNFVVVNVHGGEEYRFTPTKRQRALYESFCDSGADVVFGSHPHVLQPTEWYKNGLIVYSLGNFLFNGMTEMYGATDSEIARLGIYDGKIVYVELYPVKLGTSGVALK</sequence>
<dbReference type="PANTHER" id="PTHR33393:SF13">
    <property type="entry name" value="PGA BIOSYNTHESIS PROTEIN CAPA"/>
    <property type="match status" value="1"/>
</dbReference>
<dbReference type="OrthoDB" id="9810906at2"/>
<keyword evidence="2" id="KW-0812">Transmembrane</keyword>
<protein>
    <recommendedName>
        <fullName evidence="3">Capsule synthesis protein CapA domain-containing protein</fullName>
    </recommendedName>
</protein>
<feature type="domain" description="Capsule synthesis protein CapA" evidence="3">
    <location>
        <begin position="215"/>
        <end position="461"/>
    </location>
</feature>
<dbReference type="InterPro" id="IPR019079">
    <property type="entry name" value="Capsule_synth_CapA"/>
</dbReference>
<dbReference type="PANTHER" id="PTHR33393">
    <property type="entry name" value="POLYGLUTAMINE SYNTHESIS ACCESSORY PROTEIN RV0574C-RELATED"/>
    <property type="match status" value="1"/>
</dbReference>
<dbReference type="RefSeq" id="WP_016526489.1">
    <property type="nucleotide sequence ID" value="NZ_KE332518.1"/>
</dbReference>
<evidence type="ECO:0000256" key="1">
    <source>
        <dbReference type="ARBA" id="ARBA00005662"/>
    </source>
</evidence>
<comment type="caution">
    <text evidence="4">The sequence shown here is derived from an EMBL/GenBank/DDBJ whole genome shotgun (WGS) entry which is preliminary data.</text>
</comment>
<keyword evidence="2" id="KW-1133">Transmembrane helix</keyword>